<evidence type="ECO:0000256" key="2">
    <source>
        <dbReference type="ARBA" id="ARBA00009320"/>
    </source>
</evidence>
<dbReference type="Gene3D" id="3.20.10.10">
    <property type="entry name" value="D-amino Acid Aminotransferase, subunit A, domain 2"/>
    <property type="match status" value="1"/>
</dbReference>
<evidence type="ECO:0000256" key="7">
    <source>
        <dbReference type="ARBA" id="ARBA00023304"/>
    </source>
</evidence>
<organism evidence="11 12">
    <name type="scientific">Lymnaea stagnalis</name>
    <name type="common">Great pond snail</name>
    <name type="synonym">Helix stagnalis</name>
    <dbReference type="NCBI Taxonomy" id="6523"/>
    <lineage>
        <taxon>Eukaryota</taxon>
        <taxon>Metazoa</taxon>
        <taxon>Spiralia</taxon>
        <taxon>Lophotrochozoa</taxon>
        <taxon>Mollusca</taxon>
        <taxon>Gastropoda</taxon>
        <taxon>Heterobranchia</taxon>
        <taxon>Euthyneura</taxon>
        <taxon>Panpulmonata</taxon>
        <taxon>Hygrophila</taxon>
        <taxon>Lymnaeoidea</taxon>
        <taxon>Lymnaeidae</taxon>
        <taxon>Lymnaea</taxon>
    </lineage>
</organism>
<dbReference type="SUPFAM" id="SSF56752">
    <property type="entry name" value="D-aminoacid aminotransferase-like PLP-dependent enzymes"/>
    <property type="match status" value="1"/>
</dbReference>
<comment type="catalytic activity">
    <reaction evidence="10">
        <text>L-isoleucine + 2-oxoglutarate = (S)-3-methyl-2-oxopentanoate + L-glutamate</text>
        <dbReference type="Rhea" id="RHEA:24801"/>
        <dbReference type="ChEBI" id="CHEBI:16810"/>
        <dbReference type="ChEBI" id="CHEBI:29985"/>
        <dbReference type="ChEBI" id="CHEBI:35146"/>
        <dbReference type="ChEBI" id="CHEBI:58045"/>
        <dbReference type="EC" id="2.6.1.42"/>
    </reaction>
</comment>
<dbReference type="EMBL" id="CAXITT010000501">
    <property type="protein sequence ID" value="CAL1542673.1"/>
    <property type="molecule type" value="Genomic_DNA"/>
</dbReference>
<evidence type="ECO:0000256" key="4">
    <source>
        <dbReference type="ARBA" id="ARBA00022605"/>
    </source>
</evidence>
<comment type="cofactor">
    <cofactor evidence="1 9">
        <name>pyridoxal 5'-phosphate</name>
        <dbReference type="ChEBI" id="CHEBI:597326"/>
    </cofactor>
</comment>
<evidence type="ECO:0000256" key="9">
    <source>
        <dbReference type="RuleBase" id="RU004516"/>
    </source>
</evidence>
<dbReference type="InterPro" id="IPR036038">
    <property type="entry name" value="Aminotransferase-like"/>
</dbReference>
<dbReference type="PROSITE" id="PS00770">
    <property type="entry name" value="AA_TRANSFER_CLASS_4"/>
    <property type="match status" value="1"/>
</dbReference>
<accession>A0AAV2I8X7</accession>
<evidence type="ECO:0000256" key="5">
    <source>
        <dbReference type="ARBA" id="ARBA00022679"/>
    </source>
</evidence>
<evidence type="ECO:0000313" key="12">
    <source>
        <dbReference type="Proteomes" id="UP001497497"/>
    </source>
</evidence>
<dbReference type="FunFam" id="3.30.470.10:FF:000002">
    <property type="entry name" value="Branched-chain-amino-acid aminotransferase"/>
    <property type="match status" value="1"/>
</dbReference>
<dbReference type="GO" id="GO:0004084">
    <property type="term" value="F:branched-chain-amino-acid transaminase activity"/>
    <property type="evidence" value="ECO:0007669"/>
    <property type="project" value="UniProtKB-EC"/>
</dbReference>
<dbReference type="PANTHER" id="PTHR11825:SF44">
    <property type="entry name" value="BRANCHED-CHAIN-AMINO-ACID AMINOTRANSFERASE"/>
    <property type="match status" value="1"/>
</dbReference>
<dbReference type="InterPro" id="IPR005786">
    <property type="entry name" value="B_amino_transII"/>
</dbReference>
<dbReference type="NCBIfam" id="TIGR01123">
    <property type="entry name" value="ilvE_II"/>
    <property type="match status" value="1"/>
</dbReference>
<dbReference type="InterPro" id="IPR043132">
    <property type="entry name" value="BCAT-like_C"/>
</dbReference>
<dbReference type="NCBIfam" id="NF009897">
    <property type="entry name" value="PRK13357.1"/>
    <property type="match status" value="1"/>
</dbReference>
<dbReference type="EC" id="2.6.1.42" evidence="10"/>
<dbReference type="InterPro" id="IPR033939">
    <property type="entry name" value="BCAT_family"/>
</dbReference>
<dbReference type="Pfam" id="PF01063">
    <property type="entry name" value="Aminotran_4"/>
    <property type="match status" value="1"/>
</dbReference>
<dbReference type="CDD" id="cd01557">
    <property type="entry name" value="BCAT_beta_family"/>
    <property type="match status" value="1"/>
</dbReference>
<evidence type="ECO:0000256" key="1">
    <source>
        <dbReference type="ARBA" id="ARBA00001933"/>
    </source>
</evidence>
<dbReference type="FunFam" id="3.20.10.10:FF:000004">
    <property type="entry name" value="Branched-chain-amino-acid aminotransferase"/>
    <property type="match status" value="1"/>
</dbReference>
<keyword evidence="5 10" id="KW-0808">Transferase</keyword>
<keyword evidence="12" id="KW-1185">Reference proteome</keyword>
<sequence>MLGHNFDSIVSRACILRAIRRDIANIRSNRSWCRPKESHLVDVLTVAYTSRSRVASLKTLLQTLCVYKNHLYFKIHLAARAVQVCNILRSKHIMTSFRYEDLQITLTDKPSPKPDDEELRFGANTSDHMFEVDWTLEHGWGTPQIKPVAPLQIHPAAKVLHYACELFEGMKAYRCIDDKIRLFRPMENMQRMANTAKRTSLPYFDQTEFLKCIKKLISIDQEWVPHSQKCSLYVRPTFIGTEPRLVVSAPNMAKLFVITCPVGPYFPTGLKPISLLADPQYVRAWPGGCGMYKMGSNYAPTTAIQIIANEKHGCQQVLWLYGEDHQMTEVGTMNLFVFWTNEQGEEELITPPLETGLILPGVTRKSLLELSRQWGEFKVSEQVITMKRFTKALNEGRVKEVFGAGTACIVCPVSKIIYLGQELNLASDIKESLTQRFYKEINDIHFYRKPHHWMEEIDDVEEAII</sequence>
<name>A0AAV2I8X7_LYMST</name>
<keyword evidence="3 10" id="KW-0032">Aminotransferase</keyword>
<dbReference type="GO" id="GO:0005739">
    <property type="term" value="C:mitochondrion"/>
    <property type="evidence" value="ECO:0007669"/>
    <property type="project" value="TreeGrafter"/>
</dbReference>
<comment type="caution">
    <text evidence="11">The sequence shown here is derived from an EMBL/GenBank/DDBJ whole genome shotgun (WGS) entry which is preliminary data.</text>
</comment>
<dbReference type="InterPro" id="IPR001544">
    <property type="entry name" value="Aminotrans_IV"/>
</dbReference>
<dbReference type="InterPro" id="IPR018300">
    <property type="entry name" value="Aminotrans_IV_CS"/>
</dbReference>
<dbReference type="AlphaFoldDB" id="A0AAV2I8X7"/>
<dbReference type="InterPro" id="IPR043131">
    <property type="entry name" value="BCAT-like_N"/>
</dbReference>
<dbReference type="Proteomes" id="UP001497497">
    <property type="component" value="Unassembled WGS sequence"/>
</dbReference>
<dbReference type="GO" id="GO:0009099">
    <property type="term" value="P:L-valine biosynthetic process"/>
    <property type="evidence" value="ECO:0007669"/>
    <property type="project" value="TreeGrafter"/>
</dbReference>
<evidence type="ECO:0000256" key="6">
    <source>
        <dbReference type="ARBA" id="ARBA00022898"/>
    </source>
</evidence>
<evidence type="ECO:0000256" key="10">
    <source>
        <dbReference type="RuleBase" id="RU004517"/>
    </source>
</evidence>
<dbReference type="PANTHER" id="PTHR11825">
    <property type="entry name" value="SUBGROUP IIII AMINOTRANSFERASE"/>
    <property type="match status" value="1"/>
</dbReference>
<evidence type="ECO:0000256" key="8">
    <source>
        <dbReference type="RuleBase" id="RU004106"/>
    </source>
</evidence>
<gene>
    <name evidence="11" type="ORF">GSLYS_00016207001</name>
</gene>
<proteinExistence type="inferred from homology"/>
<protein>
    <recommendedName>
        <fullName evidence="10">Branched-chain-amino-acid aminotransferase</fullName>
        <ecNumber evidence="10">2.6.1.42</ecNumber>
    </recommendedName>
</protein>
<keyword evidence="4 10" id="KW-0028">Amino-acid biosynthesis</keyword>
<comment type="catalytic activity">
    <reaction evidence="10">
        <text>L-valine + 2-oxoglutarate = 3-methyl-2-oxobutanoate + L-glutamate</text>
        <dbReference type="Rhea" id="RHEA:24813"/>
        <dbReference type="ChEBI" id="CHEBI:11851"/>
        <dbReference type="ChEBI" id="CHEBI:16810"/>
        <dbReference type="ChEBI" id="CHEBI:29985"/>
        <dbReference type="ChEBI" id="CHEBI:57762"/>
        <dbReference type="EC" id="2.6.1.42"/>
    </reaction>
</comment>
<keyword evidence="7 10" id="KW-0100">Branched-chain amino acid biosynthesis</keyword>
<dbReference type="GO" id="GO:0009098">
    <property type="term" value="P:L-leucine biosynthetic process"/>
    <property type="evidence" value="ECO:0007669"/>
    <property type="project" value="TreeGrafter"/>
</dbReference>
<reference evidence="11 12" key="1">
    <citation type="submission" date="2024-04" db="EMBL/GenBank/DDBJ databases">
        <authorList>
            <consortium name="Genoscope - CEA"/>
            <person name="William W."/>
        </authorList>
    </citation>
    <scope>NUCLEOTIDE SEQUENCE [LARGE SCALE GENOMIC DNA]</scope>
</reference>
<comment type="similarity">
    <text evidence="2 8">Belongs to the class-IV pyridoxal-phosphate-dependent aminotransferase family.</text>
</comment>
<keyword evidence="6 9" id="KW-0663">Pyridoxal phosphate</keyword>
<dbReference type="Gene3D" id="3.30.470.10">
    <property type="match status" value="1"/>
</dbReference>
<evidence type="ECO:0000256" key="3">
    <source>
        <dbReference type="ARBA" id="ARBA00022576"/>
    </source>
</evidence>
<evidence type="ECO:0000313" key="11">
    <source>
        <dbReference type="EMBL" id="CAL1542673.1"/>
    </source>
</evidence>
<comment type="catalytic activity">
    <reaction evidence="10">
        <text>L-leucine + 2-oxoglutarate = 4-methyl-2-oxopentanoate + L-glutamate</text>
        <dbReference type="Rhea" id="RHEA:18321"/>
        <dbReference type="ChEBI" id="CHEBI:16810"/>
        <dbReference type="ChEBI" id="CHEBI:17865"/>
        <dbReference type="ChEBI" id="CHEBI:29985"/>
        <dbReference type="ChEBI" id="CHEBI:57427"/>
        <dbReference type="EC" id="2.6.1.42"/>
    </reaction>
</comment>